<protein>
    <submittedName>
        <fullName evidence="1">Uncharacterized protein</fullName>
    </submittedName>
</protein>
<dbReference type="AlphaFoldDB" id="A0A382DRM8"/>
<sequence length="29" mass="3237">MEHEPAPASLIDKIWYLASFAFTVSGLIE</sequence>
<organism evidence="1">
    <name type="scientific">marine metagenome</name>
    <dbReference type="NCBI Taxonomy" id="408172"/>
    <lineage>
        <taxon>unclassified sequences</taxon>
        <taxon>metagenomes</taxon>
        <taxon>ecological metagenomes</taxon>
    </lineage>
</organism>
<gene>
    <name evidence="1" type="ORF">METZ01_LOCUS193245</name>
</gene>
<evidence type="ECO:0000313" key="1">
    <source>
        <dbReference type="EMBL" id="SVB40391.1"/>
    </source>
</evidence>
<reference evidence="1" key="1">
    <citation type="submission" date="2018-05" db="EMBL/GenBank/DDBJ databases">
        <authorList>
            <person name="Lanie J.A."/>
            <person name="Ng W.-L."/>
            <person name="Kazmierczak K.M."/>
            <person name="Andrzejewski T.M."/>
            <person name="Davidsen T.M."/>
            <person name="Wayne K.J."/>
            <person name="Tettelin H."/>
            <person name="Glass J.I."/>
            <person name="Rusch D."/>
            <person name="Podicherti R."/>
            <person name="Tsui H.-C.T."/>
            <person name="Winkler M.E."/>
        </authorList>
    </citation>
    <scope>NUCLEOTIDE SEQUENCE</scope>
</reference>
<proteinExistence type="predicted"/>
<dbReference type="EMBL" id="UINC01040471">
    <property type="protein sequence ID" value="SVB40391.1"/>
    <property type="molecule type" value="Genomic_DNA"/>
</dbReference>
<name>A0A382DRM8_9ZZZZ</name>
<accession>A0A382DRM8</accession>